<dbReference type="PANTHER" id="PTHR43431">
    <property type="entry name" value="OXIDOREDUCTASE, SHORT CHAIN DEHYDROGENASE/REDUCTASE FAMILY (AFU_ORTHOLOGUE AFUA_5G14000)"/>
    <property type="match status" value="1"/>
</dbReference>
<dbReference type="PANTHER" id="PTHR43431:SF1">
    <property type="entry name" value="OS08G0476300 PROTEIN"/>
    <property type="match status" value="1"/>
</dbReference>
<dbReference type="OrthoDB" id="5399006at2759"/>
<name>A0A811SHV0_9POAL</name>
<dbReference type="InterPro" id="IPR002347">
    <property type="entry name" value="SDR_fam"/>
</dbReference>
<dbReference type="EMBL" id="CAJGYO010000290">
    <property type="protein sequence ID" value="CAD6341745.1"/>
    <property type="molecule type" value="Genomic_DNA"/>
</dbReference>
<accession>A0A811SHV0</accession>
<dbReference type="Gene3D" id="3.40.50.720">
    <property type="entry name" value="NAD(P)-binding Rossmann-like Domain"/>
    <property type="match status" value="1"/>
</dbReference>
<proteinExistence type="predicted"/>
<dbReference type="SUPFAM" id="SSF51735">
    <property type="entry name" value="NAD(P)-binding Rossmann-fold domains"/>
    <property type="match status" value="1"/>
</dbReference>
<dbReference type="Proteomes" id="UP000604825">
    <property type="component" value="Unassembled WGS sequence"/>
</dbReference>
<dbReference type="AlphaFoldDB" id="A0A811SHV0"/>
<sequence length="294" mass="30791">MLRSVSGSNSSRGIAAVVGVGPRLGSAVARKFASEGYTIAILSRDLGTSIYPLAPPSSHASLPSSLFRSEKLSPCAVRVRAEKLSQLAEEIAQEAKAQVFALRVDCADARSVREAFEGVLSLGPVEVLVYNACEPPPDNDDDAAAARLTPFLAVTPDAFHRALAVSAGGAFHCAQQVIPGMVERGRGTIIFTGSSASVTGFAGYSDLSCGKFALRGLSQSLAREFQPAGVHIAHVIIDGVIGERRSPRSSRAGSAGGDTAGADPDAVAQSYWHVHAQDKSAWTHEMDIRSPSFM</sequence>
<keyword evidence="2" id="KW-1185">Reference proteome</keyword>
<gene>
    <name evidence="1" type="ORF">NCGR_LOCUS65843</name>
</gene>
<evidence type="ECO:0000313" key="1">
    <source>
        <dbReference type="EMBL" id="CAD6341745.1"/>
    </source>
</evidence>
<reference evidence="1" key="1">
    <citation type="submission" date="2020-10" db="EMBL/GenBank/DDBJ databases">
        <authorList>
            <person name="Han B."/>
            <person name="Lu T."/>
            <person name="Zhao Q."/>
            <person name="Huang X."/>
            <person name="Zhao Y."/>
        </authorList>
    </citation>
    <scope>NUCLEOTIDE SEQUENCE</scope>
</reference>
<organism evidence="1 2">
    <name type="scientific">Miscanthus lutarioriparius</name>
    <dbReference type="NCBI Taxonomy" id="422564"/>
    <lineage>
        <taxon>Eukaryota</taxon>
        <taxon>Viridiplantae</taxon>
        <taxon>Streptophyta</taxon>
        <taxon>Embryophyta</taxon>
        <taxon>Tracheophyta</taxon>
        <taxon>Spermatophyta</taxon>
        <taxon>Magnoliopsida</taxon>
        <taxon>Liliopsida</taxon>
        <taxon>Poales</taxon>
        <taxon>Poaceae</taxon>
        <taxon>PACMAD clade</taxon>
        <taxon>Panicoideae</taxon>
        <taxon>Andropogonodae</taxon>
        <taxon>Andropogoneae</taxon>
        <taxon>Saccharinae</taxon>
        <taxon>Miscanthus</taxon>
    </lineage>
</organism>
<dbReference type="PRINTS" id="PR00081">
    <property type="entry name" value="GDHRDH"/>
</dbReference>
<dbReference type="Pfam" id="PF00106">
    <property type="entry name" value="adh_short"/>
    <property type="match status" value="1"/>
</dbReference>
<evidence type="ECO:0000313" key="2">
    <source>
        <dbReference type="Proteomes" id="UP000604825"/>
    </source>
</evidence>
<dbReference type="InterPro" id="IPR036291">
    <property type="entry name" value="NAD(P)-bd_dom_sf"/>
</dbReference>
<protein>
    <submittedName>
        <fullName evidence="1">Uncharacterized protein</fullName>
    </submittedName>
</protein>
<comment type="caution">
    <text evidence="1">The sequence shown here is derived from an EMBL/GenBank/DDBJ whole genome shotgun (WGS) entry which is preliminary data.</text>
</comment>